<dbReference type="GO" id="GO:1990904">
    <property type="term" value="C:ribonucleoprotein complex"/>
    <property type="evidence" value="ECO:0007669"/>
    <property type="project" value="UniProtKB-KW"/>
</dbReference>
<protein>
    <recommendedName>
        <fullName evidence="5">Large ribosomal subunit protein uL10</fullName>
    </recommendedName>
    <alternativeName>
        <fullName evidence="6">50S ribosomal protein L10</fullName>
    </alternativeName>
</protein>
<dbReference type="InterPro" id="IPR001790">
    <property type="entry name" value="Ribosomal_uL10"/>
</dbReference>
<keyword evidence="3 7" id="KW-0689">Ribosomal protein</keyword>
<dbReference type="InterPro" id="IPR047865">
    <property type="entry name" value="Ribosomal_uL10_bac_type"/>
</dbReference>
<proteinExistence type="inferred from homology"/>
<dbReference type="CDD" id="cd05797">
    <property type="entry name" value="Ribosomal_L10"/>
    <property type="match status" value="1"/>
</dbReference>
<dbReference type="EMBL" id="CP036347">
    <property type="protein sequence ID" value="QDU05433.1"/>
    <property type="molecule type" value="Genomic_DNA"/>
</dbReference>
<evidence type="ECO:0000256" key="6">
    <source>
        <dbReference type="ARBA" id="ARBA00035502"/>
    </source>
</evidence>
<dbReference type="RefSeq" id="WP_145043734.1">
    <property type="nucleotide sequence ID" value="NZ_CP036347.1"/>
</dbReference>
<dbReference type="NCBIfam" id="NF000955">
    <property type="entry name" value="PRK00099.1-1"/>
    <property type="match status" value="1"/>
</dbReference>
<dbReference type="Pfam" id="PF00466">
    <property type="entry name" value="Ribosomal_L10"/>
    <property type="match status" value="1"/>
</dbReference>
<dbReference type="GO" id="GO:0005840">
    <property type="term" value="C:ribosome"/>
    <property type="evidence" value="ECO:0007669"/>
    <property type="project" value="UniProtKB-KW"/>
</dbReference>
<evidence type="ECO:0000256" key="5">
    <source>
        <dbReference type="ARBA" id="ARBA00035202"/>
    </source>
</evidence>
<dbReference type="Proteomes" id="UP000320722">
    <property type="component" value="Chromosome"/>
</dbReference>
<dbReference type="SUPFAM" id="SSF160369">
    <property type="entry name" value="Ribosomal protein L10-like"/>
    <property type="match status" value="1"/>
</dbReference>
<dbReference type="PANTHER" id="PTHR11560">
    <property type="entry name" value="39S RIBOSOMAL PROTEIN L10, MITOCHONDRIAL"/>
    <property type="match status" value="1"/>
</dbReference>
<dbReference type="InterPro" id="IPR043141">
    <property type="entry name" value="Ribosomal_uL10-like_sf"/>
</dbReference>
<evidence type="ECO:0000256" key="4">
    <source>
        <dbReference type="ARBA" id="ARBA00023274"/>
    </source>
</evidence>
<evidence type="ECO:0000256" key="1">
    <source>
        <dbReference type="ARBA" id="ARBA00002633"/>
    </source>
</evidence>
<evidence type="ECO:0000313" key="7">
    <source>
        <dbReference type="EMBL" id="QDU05433.1"/>
    </source>
</evidence>
<name>A0A517WJM9_9PLAN</name>
<gene>
    <name evidence="7" type="primary">rplJ_1</name>
    <name evidence="7" type="ORF">V6x_51700</name>
</gene>
<comment type="function">
    <text evidence="1">Forms part of the ribosomal stalk, playing a central role in the interaction of the ribosome with GTP-bound translation factors.</text>
</comment>
<reference evidence="7 8" key="1">
    <citation type="submission" date="2019-02" db="EMBL/GenBank/DDBJ databases">
        <title>Deep-cultivation of Planctomycetes and their phenomic and genomic characterization uncovers novel biology.</title>
        <authorList>
            <person name="Wiegand S."/>
            <person name="Jogler M."/>
            <person name="Boedeker C."/>
            <person name="Pinto D."/>
            <person name="Vollmers J."/>
            <person name="Rivas-Marin E."/>
            <person name="Kohn T."/>
            <person name="Peeters S.H."/>
            <person name="Heuer A."/>
            <person name="Rast P."/>
            <person name="Oberbeckmann S."/>
            <person name="Bunk B."/>
            <person name="Jeske O."/>
            <person name="Meyerdierks A."/>
            <person name="Storesund J.E."/>
            <person name="Kallscheuer N."/>
            <person name="Luecker S."/>
            <person name="Lage O.M."/>
            <person name="Pohl T."/>
            <person name="Merkel B.J."/>
            <person name="Hornburger P."/>
            <person name="Mueller R.-W."/>
            <person name="Bruemmer F."/>
            <person name="Labrenz M."/>
            <person name="Spormann A.M."/>
            <person name="Op den Camp H."/>
            <person name="Overmann J."/>
            <person name="Amann R."/>
            <person name="Jetten M.S.M."/>
            <person name="Mascher T."/>
            <person name="Medema M.H."/>
            <person name="Devos D.P."/>
            <person name="Kaster A.-K."/>
            <person name="Ovreas L."/>
            <person name="Rohde M."/>
            <person name="Galperin M.Y."/>
            <person name="Jogler C."/>
        </authorList>
    </citation>
    <scope>NUCLEOTIDE SEQUENCE [LARGE SCALE GENOMIC DNA]</scope>
    <source>
        <strain evidence="7 8">V6</strain>
    </source>
</reference>
<comment type="similarity">
    <text evidence="2">Belongs to the universal ribosomal protein uL10 family.</text>
</comment>
<evidence type="ECO:0000313" key="8">
    <source>
        <dbReference type="Proteomes" id="UP000320722"/>
    </source>
</evidence>
<keyword evidence="4" id="KW-0687">Ribonucleoprotein</keyword>
<sequence>MSKYVKELIISEIESHISDVRDFVVIDSAKVDAITDNSFRLKLQEKGLTALTVKNSLARRAFANKGIEGLGEVLKGPSTLVWGGEDIVELSKEMSKWAKEIQELDIKGGLTEGTSLTTDDVTKLSKSPGRIELIADIVGRILGPGSQLASAIKGPGVTVVGQVKSISEDEELTLSRLKALASAKKNIAAKTEEPKDGEGDVATLIAVEDPTEKKFQTDESENAHLNNGQTDIASPNDWRSNIGPVKEHGDITSPPITIHLEARDSMGGQFKDPSMITQSLKLVMSTDSDHGIKEALAIRDPNMDLLDLVGDDSLIESASIDLGINAAFVSHSRRCEFILIGWHTFAEPKRVLDFLNHEFNTSPHNLSVFKNFAGKRIFNLRVENTHSEEELKQTLSNFQSVNSGRIVVESNDEMWEIWVERDPLLGSICSDKPIIVVTFSTKLLNSQSKNRLCKLVENTGVAFSESHNQTWLVDQIRNLQKDKA</sequence>
<accession>A0A517WJM9</accession>
<dbReference type="Gene3D" id="3.30.70.1730">
    <property type="match status" value="1"/>
</dbReference>
<organism evidence="7 8">
    <name type="scientific">Gimesia chilikensis</name>
    <dbReference type="NCBI Taxonomy" id="2605989"/>
    <lineage>
        <taxon>Bacteria</taxon>
        <taxon>Pseudomonadati</taxon>
        <taxon>Planctomycetota</taxon>
        <taxon>Planctomycetia</taxon>
        <taxon>Planctomycetales</taxon>
        <taxon>Planctomycetaceae</taxon>
        <taxon>Gimesia</taxon>
    </lineage>
</organism>
<evidence type="ECO:0000256" key="2">
    <source>
        <dbReference type="ARBA" id="ARBA00008889"/>
    </source>
</evidence>
<evidence type="ECO:0000256" key="3">
    <source>
        <dbReference type="ARBA" id="ARBA00022980"/>
    </source>
</evidence>
<dbReference type="AlphaFoldDB" id="A0A517WJM9"/>